<evidence type="ECO:0000313" key="2">
    <source>
        <dbReference type="EMBL" id="ELY53277.1"/>
    </source>
</evidence>
<protein>
    <submittedName>
        <fullName evidence="2">Uncharacterized protein</fullName>
    </submittedName>
</protein>
<reference evidence="2 3" key="1">
    <citation type="journal article" date="2014" name="PLoS Genet.">
        <title>Phylogenetically driven sequencing of extremely halophilic archaea reveals strategies for static and dynamic osmo-response.</title>
        <authorList>
            <person name="Becker E.A."/>
            <person name="Seitzer P.M."/>
            <person name="Tritt A."/>
            <person name="Larsen D."/>
            <person name="Krusor M."/>
            <person name="Yao A.I."/>
            <person name="Wu D."/>
            <person name="Madern D."/>
            <person name="Eisen J.A."/>
            <person name="Darling A.E."/>
            <person name="Facciotti M.T."/>
        </authorList>
    </citation>
    <scope>NUCLEOTIDE SEQUENCE [LARGE SCALE GENOMIC DNA]</scope>
    <source>
        <strain evidence="2 3">JCM 12255</strain>
    </source>
</reference>
<sequence>MGRNRRRRSGSGSRTTRRWFLAGGALVVGGVGLRSGSQAVSQVSAGRFASFGTGDDAALLGVEPVASVRPGVDAQRLLAVTNNAGAHLSVSLSLANPEQGELSDTELSLAAGATATVDVSVAADSPTGQDALEVQLEAWNDEVTISLSRTVAIDAGPTFSQQIVDQTQNNNAAFTISYQVSDLPGFERVEIDVENVDAGHIDAVTYEEKASEGTISYPPGGGADGGAEGDTYEFRFRVYDRSGEVETLSTEQSVTADGDDPPGDDLGSDDDPKLVEFSVTNDIRNTNNRFTVDYEVDQLEAFETVVVDFDNVDNDWADETFSSDDAPAGSVVYPSNGNYQGGINGDAYEITVEVYNENGIPVDSGTVQIVAGSDETVEWP</sequence>
<feature type="region of interest" description="Disordered" evidence="1">
    <location>
        <begin position="244"/>
        <end position="272"/>
    </location>
</feature>
<dbReference type="OrthoDB" id="291958at2157"/>
<gene>
    <name evidence="2" type="ORF">C493_14643</name>
</gene>
<feature type="compositionally biased region" description="Acidic residues" evidence="1">
    <location>
        <begin position="257"/>
        <end position="269"/>
    </location>
</feature>
<dbReference type="AlphaFoldDB" id="L9WV27"/>
<evidence type="ECO:0000256" key="1">
    <source>
        <dbReference type="SAM" id="MobiDB-lite"/>
    </source>
</evidence>
<dbReference type="eggNOG" id="arCOG02698">
    <property type="taxonomic scope" value="Archaea"/>
</dbReference>
<organism evidence="2 3">
    <name type="scientific">Natronolimnohabitans innermongolicus JCM 12255</name>
    <dbReference type="NCBI Taxonomy" id="1227499"/>
    <lineage>
        <taxon>Archaea</taxon>
        <taxon>Methanobacteriati</taxon>
        <taxon>Methanobacteriota</taxon>
        <taxon>Stenosarchaea group</taxon>
        <taxon>Halobacteria</taxon>
        <taxon>Halobacteriales</taxon>
        <taxon>Natrialbaceae</taxon>
        <taxon>Natronolimnohabitans</taxon>
    </lineage>
</organism>
<evidence type="ECO:0000313" key="3">
    <source>
        <dbReference type="Proteomes" id="UP000011602"/>
    </source>
</evidence>
<dbReference type="Proteomes" id="UP000011602">
    <property type="component" value="Unassembled WGS sequence"/>
</dbReference>
<dbReference type="PROSITE" id="PS51318">
    <property type="entry name" value="TAT"/>
    <property type="match status" value="1"/>
</dbReference>
<proteinExistence type="predicted"/>
<name>L9WV27_9EURY</name>
<accession>L9WV27</accession>
<dbReference type="EMBL" id="AOHZ01000068">
    <property type="protein sequence ID" value="ELY53277.1"/>
    <property type="molecule type" value="Genomic_DNA"/>
</dbReference>
<dbReference type="PATRIC" id="fig|1227499.3.peg.3002"/>
<dbReference type="InterPro" id="IPR006311">
    <property type="entry name" value="TAT_signal"/>
</dbReference>
<dbReference type="RefSeq" id="WP_007260198.1">
    <property type="nucleotide sequence ID" value="NZ_AOHZ01000068.1"/>
</dbReference>
<keyword evidence="3" id="KW-1185">Reference proteome</keyword>
<comment type="caution">
    <text evidence="2">The sequence shown here is derived from an EMBL/GenBank/DDBJ whole genome shotgun (WGS) entry which is preliminary data.</text>
</comment>